<feature type="chain" id="PRO_5023871830" evidence="1">
    <location>
        <begin position="17"/>
        <end position="133"/>
    </location>
</feature>
<evidence type="ECO:0000313" key="3">
    <source>
        <dbReference type="Proteomes" id="UP000001811"/>
    </source>
</evidence>
<name>A0A5F9CSS6_RABIT</name>
<protein>
    <submittedName>
        <fullName evidence="2">Uncharacterized protein</fullName>
    </submittedName>
</protein>
<evidence type="ECO:0000313" key="2">
    <source>
        <dbReference type="Ensembl" id="ENSOCUP00000036376.1"/>
    </source>
</evidence>
<dbReference type="AlphaFoldDB" id="A0A5F9CSS6"/>
<dbReference type="Ensembl" id="ENSOCUT00000054774.1">
    <property type="protein sequence ID" value="ENSOCUP00000036376.1"/>
    <property type="gene ID" value="ENSOCUG00000036650.1"/>
</dbReference>
<keyword evidence="3" id="KW-1185">Reference proteome</keyword>
<keyword evidence="1" id="KW-0732">Signal</keyword>
<evidence type="ECO:0000256" key="1">
    <source>
        <dbReference type="SAM" id="SignalP"/>
    </source>
</evidence>
<dbReference type="Bgee" id="ENSOCUG00000036650">
    <property type="expression patterns" value="Expressed in brain and 17 other cell types or tissues"/>
</dbReference>
<dbReference type="InParanoid" id="A0A5F9CSS6"/>
<dbReference type="EMBL" id="AAGW02006208">
    <property type="status" value="NOT_ANNOTATED_CDS"/>
    <property type="molecule type" value="Genomic_DNA"/>
</dbReference>
<proteinExistence type="predicted"/>
<reference evidence="2" key="3">
    <citation type="submission" date="2025-09" db="UniProtKB">
        <authorList>
            <consortium name="Ensembl"/>
        </authorList>
    </citation>
    <scope>IDENTIFICATION</scope>
    <source>
        <strain evidence="2">Thorbecke</strain>
    </source>
</reference>
<reference evidence="2 3" key="1">
    <citation type="journal article" date="2011" name="Nature">
        <title>A high-resolution map of human evolutionary constraint using 29 mammals.</title>
        <authorList>
            <person name="Lindblad-Toh K."/>
            <person name="Garber M."/>
            <person name="Zuk O."/>
            <person name="Lin M.F."/>
            <person name="Parker B.J."/>
            <person name="Washietl S."/>
            <person name="Kheradpour P."/>
            <person name="Ernst J."/>
            <person name="Jordan G."/>
            <person name="Mauceli E."/>
            <person name="Ward L.D."/>
            <person name="Lowe C.B."/>
            <person name="Holloway A.K."/>
            <person name="Clamp M."/>
            <person name="Gnerre S."/>
            <person name="Alfoldi J."/>
            <person name="Beal K."/>
            <person name="Chang J."/>
            <person name="Clawson H."/>
            <person name="Cuff J."/>
            <person name="Di Palma F."/>
            <person name="Fitzgerald S."/>
            <person name="Flicek P."/>
            <person name="Guttman M."/>
            <person name="Hubisz M.J."/>
            <person name="Jaffe D.B."/>
            <person name="Jungreis I."/>
            <person name="Kent W.J."/>
            <person name="Kostka D."/>
            <person name="Lara M."/>
            <person name="Martins A.L."/>
            <person name="Massingham T."/>
            <person name="Moltke I."/>
            <person name="Raney B.J."/>
            <person name="Rasmussen M.D."/>
            <person name="Robinson J."/>
            <person name="Stark A."/>
            <person name="Vilella A.J."/>
            <person name="Wen J."/>
            <person name="Xie X."/>
            <person name="Zody M.C."/>
            <person name="Baldwin J."/>
            <person name="Bloom T."/>
            <person name="Chin C.W."/>
            <person name="Heiman D."/>
            <person name="Nicol R."/>
            <person name="Nusbaum C."/>
            <person name="Young S."/>
            <person name="Wilkinson J."/>
            <person name="Worley K.C."/>
            <person name="Kovar C.L."/>
            <person name="Muzny D.M."/>
            <person name="Gibbs R.A."/>
            <person name="Cree A."/>
            <person name="Dihn H.H."/>
            <person name="Fowler G."/>
            <person name="Jhangiani S."/>
            <person name="Joshi V."/>
            <person name="Lee S."/>
            <person name="Lewis L.R."/>
            <person name="Nazareth L.V."/>
            <person name="Okwuonu G."/>
            <person name="Santibanez J."/>
            <person name="Warren W.C."/>
            <person name="Mardis E.R."/>
            <person name="Weinstock G.M."/>
            <person name="Wilson R.K."/>
            <person name="Delehaunty K."/>
            <person name="Dooling D."/>
            <person name="Fronik C."/>
            <person name="Fulton L."/>
            <person name="Fulton B."/>
            <person name="Graves T."/>
            <person name="Minx P."/>
            <person name="Sodergren E."/>
            <person name="Birney E."/>
            <person name="Margulies E.H."/>
            <person name="Herrero J."/>
            <person name="Green E.D."/>
            <person name="Haussler D."/>
            <person name="Siepel A."/>
            <person name="Goldman N."/>
            <person name="Pollard K.S."/>
            <person name="Pedersen J.S."/>
            <person name="Lander E.S."/>
            <person name="Kellis M."/>
        </authorList>
    </citation>
    <scope>NUCLEOTIDE SEQUENCE [LARGE SCALE GENOMIC DNA]</scope>
    <source>
        <strain evidence="2 3">Thorbecke inbred</strain>
    </source>
</reference>
<feature type="signal peptide" evidence="1">
    <location>
        <begin position="1"/>
        <end position="16"/>
    </location>
</feature>
<dbReference type="Proteomes" id="UP000001811">
    <property type="component" value="Chromosome 2"/>
</dbReference>
<sequence>MTILPIILMHNYCSLARCLFCFLHHYELWTTKQALTAMPKGLIQGLGGVCMAVGGGEVGSFLQDNWHSLLGSQIIHSTWQLRTARQPGSPLAAPARLAGMLLPMFSHGQNPLQPESAEKGLCAPWMFSFFHFQ</sequence>
<accession>A0A5F9CSS6</accession>
<dbReference type="GeneTree" id="ENSGT00950000185367"/>
<reference evidence="2" key="2">
    <citation type="submission" date="2025-08" db="UniProtKB">
        <authorList>
            <consortium name="Ensembl"/>
        </authorList>
    </citation>
    <scope>IDENTIFICATION</scope>
    <source>
        <strain evidence="2">Thorbecke</strain>
    </source>
</reference>
<organism evidence="2 3">
    <name type="scientific">Oryctolagus cuniculus</name>
    <name type="common">Rabbit</name>
    <dbReference type="NCBI Taxonomy" id="9986"/>
    <lineage>
        <taxon>Eukaryota</taxon>
        <taxon>Metazoa</taxon>
        <taxon>Chordata</taxon>
        <taxon>Craniata</taxon>
        <taxon>Vertebrata</taxon>
        <taxon>Euteleostomi</taxon>
        <taxon>Mammalia</taxon>
        <taxon>Eutheria</taxon>
        <taxon>Euarchontoglires</taxon>
        <taxon>Glires</taxon>
        <taxon>Lagomorpha</taxon>
        <taxon>Leporidae</taxon>
        <taxon>Oryctolagus</taxon>
    </lineage>
</organism>